<evidence type="ECO:0000313" key="7">
    <source>
        <dbReference type="EMBL" id="MXQ11484.1"/>
    </source>
</evidence>
<dbReference type="GO" id="GO:0015871">
    <property type="term" value="P:choline transport"/>
    <property type="evidence" value="ECO:0007669"/>
    <property type="project" value="TreeGrafter"/>
</dbReference>
<dbReference type="Proteomes" id="UP000436483">
    <property type="component" value="Unassembled WGS sequence"/>
</dbReference>
<dbReference type="AlphaFoldDB" id="A0A7X3MQP3"/>
<name>A0A7X3MQP3_9HYPH</name>
<evidence type="ECO:0000313" key="8">
    <source>
        <dbReference type="Proteomes" id="UP000436483"/>
    </source>
</evidence>
<dbReference type="RefSeq" id="WP_160884086.1">
    <property type="nucleotide sequence ID" value="NZ_WURB01000005.1"/>
</dbReference>
<dbReference type="Pfam" id="PF04069">
    <property type="entry name" value="OpuAC"/>
    <property type="match status" value="1"/>
</dbReference>
<proteinExistence type="predicted"/>
<feature type="chain" id="PRO_5030809349" evidence="5">
    <location>
        <begin position="25"/>
        <end position="295"/>
    </location>
</feature>
<organism evidence="7 8">
    <name type="scientific">Microvirga makkahensis</name>
    <dbReference type="NCBI Taxonomy" id="1128670"/>
    <lineage>
        <taxon>Bacteria</taxon>
        <taxon>Pseudomonadati</taxon>
        <taxon>Pseudomonadota</taxon>
        <taxon>Alphaproteobacteria</taxon>
        <taxon>Hyphomicrobiales</taxon>
        <taxon>Methylobacteriaceae</taxon>
        <taxon>Microvirga</taxon>
    </lineage>
</organism>
<protein>
    <submittedName>
        <fullName evidence="7">Glycine/betaine ABC transporter substrate-binding protein</fullName>
    </submittedName>
</protein>
<dbReference type="GO" id="GO:0031460">
    <property type="term" value="P:glycine betaine transport"/>
    <property type="evidence" value="ECO:0007669"/>
    <property type="project" value="TreeGrafter"/>
</dbReference>
<dbReference type="Gene3D" id="3.40.190.100">
    <property type="entry name" value="Glycine betaine-binding periplasmic protein, domain 2"/>
    <property type="match status" value="1"/>
</dbReference>
<feature type="signal peptide" evidence="5">
    <location>
        <begin position="1"/>
        <end position="24"/>
    </location>
</feature>
<dbReference type="GO" id="GO:0015226">
    <property type="term" value="F:carnitine transmembrane transporter activity"/>
    <property type="evidence" value="ECO:0007669"/>
    <property type="project" value="TreeGrafter"/>
</dbReference>
<dbReference type="EMBL" id="WURB01000005">
    <property type="protein sequence ID" value="MXQ11484.1"/>
    <property type="molecule type" value="Genomic_DNA"/>
</dbReference>
<keyword evidence="3" id="KW-1003">Cell membrane</keyword>
<comment type="caution">
    <text evidence="7">The sequence shown here is derived from an EMBL/GenBank/DDBJ whole genome shotgun (WGS) entry which is preliminary data.</text>
</comment>
<evidence type="ECO:0000256" key="4">
    <source>
        <dbReference type="ARBA" id="ARBA00023136"/>
    </source>
</evidence>
<evidence type="ECO:0000256" key="2">
    <source>
        <dbReference type="ARBA" id="ARBA00022448"/>
    </source>
</evidence>
<dbReference type="GO" id="GO:0005275">
    <property type="term" value="F:amine transmembrane transporter activity"/>
    <property type="evidence" value="ECO:0007669"/>
    <property type="project" value="TreeGrafter"/>
</dbReference>
<dbReference type="GO" id="GO:0043190">
    <property type="term" value="C:ATP-binding cassette (ABC) transporter complex"/>
    <property type="evidence" value="ECO:0007669"/>
    <property type="project" value="InterPro"/>
</dbReference>
<keyword evidence="2" id="KW-0813">Transport</keyword>
<dbReference type="OrthoDB" id="9787902at2"/>
<gene>
    <name evidence="7" type="ORF">GR328_08425</name>
</gene>
<keyword evidence="5" id="KW-0732">Signal</keyword>
<reference evidence="7 8" key="1">
    <citation type="submission" date="2019-12" db="EMBL/GenBank/DDBJ databases">
        <authorList>
            <person name="Yuan C.-G."/>
        </authorList>
    </citation>
    <scope>NUCLEOTIDE SEQUENCE [LARGE SCALE GENOMIC DNA]</scope>
    <source>
        <strain evidence="7 8">KCTC 23863</strain>
    </source>
</reference>
<dbReference type="SUPFAM" id="SSF53850">
    <property type="entry name" value="Periplasmic binding protein-like II"/>
    <property type="match status" value="1"/>
</dbReference>
<dbReference type="PANTHER" id="PTHR47737">
    <property type="entry name" value="GLYCINE BETAINE/PROLINE BETAINE TRANSPORT SYSTEM PERMEASE PROTEIN PROW"/>
    <property type="match status" value="1"/>
</dbReference>
<keyword evidence="8" id="KW-1185">Reference proteome</keyword>
<sequence length="295" mass="32923">MLKTFARIALAAALTTGLAGTLQAQEEKKPVKIGWTAWADAEFVTKLAKKLIEDNYSQKVELVQTDIAPQYQGVAKGDIDAMMMAWLPETHKDYWERVGNKVVPLGVLYTDAKLGWVVPNYVPEDQVASIADLAKPEVKEKLDSKVQGIDPGAGLTRLSKEALKTYDLSGYDLTTASDAAMVSALDRAIRRKEWIVVTGWSPHWMFGKYELRYLDDPKNALGGVERVYAIARQGFQSEYPEIAQFLMRMHLPLDELQAAMSDANESSVDKAVENYISEHQARVKYWLTGEMTSAS</sequence>
<keyword evidence="4" id="KW-0472">Membrane</keyword>
<feature type="domain" description="ABC-type glycine betaine transport system substrate-binding" evidence="6">
    <location>
        <begin position="29"/>
        <end position="277"/>
    </location>
</feature>
<evidence type="ECO:0000256" key="1">
    <source>
        <dbReference type="ARBA" id="ARBA00004236"/>
    </source>
</evidence>
<evidence type="ECO:0000256" key="3">
    <source>
        <dbReference type="ARBA" id="ARBA00022475"/>
    </source>
</evidence>
<evidence type="ECO:0000259" key="6">
    <source>
        <dbReference type="Pfam" id="PF04069"/>
    </source>
</evidence>
<accession>A0A7X3MQP3</accession>
<dbReference type="PANTHER" id="PTHR47737:SF1">
    <property type="entry name" value="GLYCINE BETAINE_PROLINE BETAINE TRANSPORT SYSTEM PERMEASE PROTEIN PROW"/>
    <property type="match status" value="1"/>
</dbReference>
<reference evidence="7 8" key="2">
    <citation type="submission" date="2020-01" db="EMBL/GenBank/DDBJ databases">
        <title>Microvirga sp. nov., an arsenate reduction bacterium isolated from Tibet hotspring sediments.</title>
        <authorList>
            <person name="Xian W.-D."/>
            <person name="Li W.-J."/>
        </authorList>
    </citation>
    <scope>NUCLEOTIDE SEQUENCE [LARGE SCALE GENOMIC DNA]</scope>
    <source>
        <strain evidence="7 8">KCTC 23863</strain>
    </source>
</reference>
<evidence type="ECO:0000256" key="5">
    <source>
        <dbReference type="SAM" id="SignalP"/>
    </source>
</evidence>
<comment type="subcellular location">
    <subcellularLocation>
        <location evidence="1">Cell membrane</location>
    </subcellularLocation>
</comment>
<dbReference type="Gene3D" id="3.40.190.10">
    <property type="entry name" value="Periplasmic binding protein-like II"/>
    <property type="match status" value="1"/>
</dbReference>
<dbReference type="CDD" id="cd13639">
    <property type="entry name" value="PBP2_OpuAC_like"/>
    <property type="match status" value="1"/>
</dbReference>
<dbReference type="InterPro" id="IPR007210">
    <property type="entry name" value="ABC_Gly_betaine_transp_sub-bd"/>
</dbReference>